<dbReference type="PROSITE" id="PS51186">
    <property type="entry name" value="GNAT"/>
    <property type="match status" value="1"/>
</dbReference>
<dbReference type="SUPFAM" id="SSF55729">
    <property type="entry name" value="Acyl-CoA N-acyltransferases (Nat)"/>
    <property type="match status" value="1"/>
</dbReference>
<evidence type="ECO:0000313" key="3">
    <source>
        <dbReference type="Proteomes" id="UP001204376"/>
    </source>
</evidence>
<evidence type="ECO:0000313" key="2">
    <source>
        <dbReference type="EMBL" id="MCQ6960352.1"/>
    </source>
</evidence>
<dbReference type="PANTHER" id="PTHR43328:SF1">
    <property type="entry name" value="N-ACETYLTRANSFERASE DOMAIN-CONTAINING PROTEIN"/>
    <property type="match status" value="1"/>
</dbReference>
<dbReference type="InterPro" id="IPR016181">
    <property type="entry name" value="Acyl_CoA_acyltransferase"/>
</dbReference>
<dbReference type="Gene3D" id="3.40.630.30">
    <property type="match status" value="1"/>
</dbReference>
<reference evidence="2 3" key="1">
    <citation type="submission" date="2022-07" db="EMBL/GenBank/DDBJ databases">
        <title>Mucilaginibacter sp. JC4.</title>
        <authorList>
            <person name="Le V."/>
            <person name="Ko S.-R."/>
            <person name="Ahn C.-Y."/>
            <person name="Oh H.-M."/>
        </authorList>
    </citation>
    <scope>NUCLEOTIDE SEQUENCE [LARGE SCALE GENOMIC DNA]</scope>
    <source>
        <strain evidence="2 3">JC4</strain>
    </source>
</reference>
<proteinExistence type="predicted"/>
<dbReference type="PANTHER" id="PTHR43328">
    <property type="entry name" value="ACETYLTRANSFERASE-RELATED"/>
    <property type="match status" value="1"/>
</dbReference>
<dbReference type="RefSeq" id="WP_256540535.1">
    <property type="nucleotide sequence ID" value="NZ_JANHOH010000007.1"/>
</dbReference>
<accession>A0ABT1T7B2</accession>
<protein>
    <submittedName>
        <fullName evidence="2">GNAT family N-acetyltransferase</fullName>
    </submittedName>
</protein>
<name>A0ABT1T7B2_9SPHI</name>
<gene>
    <name evidence="2" type="ORF">NPE20_20395</name>
</gene>
<sequence>MEIKGSRFTLRTWQAADAPSLQKHANNPNITACLLDRFPSPYTLADAEFFINLNLHQDPVTNFAIEINGEVAGVIGLDFRDDVYIKSPLIGYWLSEQYWGRGIIPEAVKLVTGYGFKKLDIICIMAFVFSTNPKSMRVLEKAGYTQQAVLKQSVIKNGKVLDEHVYVAYRNI</sequence>
<evidence type="ECO:0000259" key="1">
    <source>
        <dbReference type="PROSITE" id="PS51186"/>
    </source>
</evidence>
<keyword evidence="3" id="KW-1185">Reference proteome</keyword>
<dbReference type="EMBL" id="JANHOH010000007">
    <property type="protein sequence ID" value="MCQ6960352.1"/>
    <property type="molecule type" value="Genomic_DNA"/>
</dbReference>
<dbReference type="Proteomes" id="UP001204376">
    <property type="component" value="Unassembled WGS sequence"/>
</dbReference>
<comment type="caution">
    <text evidence="2">The sequence shown here is derived from an EMBL/GenBank/DDBJ whole genome shotgun (WGS) entry which is preliminary data.</text>
</comment>
<dbReference type="Pfam" id="PF13302">
    <property type="entry name" value="Acetyltransf_3"/>
    <property type="match status" value="1"/>
</dbReference>
<organism evidence="2 3">
    <name type="scientific">Mucilaginibacter aquariorum</name>
    <dbReference type="NCBI Taxonomy" id="2967225"/>
    <lineage>
        <taxon>Bacteria</taxon>
        <taxon>Pseudomonadati</taxon>
        <taxon>Bacteroidota</taxon>
        <taxon>Sphingobacteriia</taxon>
        <taxon>Sphingobacteriales</taxon>
        <taxon>Sphingobacteriaceae</taxon>
        <taxon>Mucilaginibacter</taxon>
    </lineage>
</organism>
<feature type="domain" description="N-acetyltransferase" evidence="1">
    <location>
        <begin position="21"/>
        <end position="172"/>
    </location>
</feature>
<dbReference type="InterPro" id="IPR000182">
    <property type="entry name" value="GNAT_dom"/>
</dbReference>